<keyword evidence="1" id="KW-0732">Signal</keyword>
<feature type="chain" id="PRO_5045412292" evidence="1">
    <location>
        <begin position="42"/>
        <end position="351"/>
    </location>
</feature>
<evidence type="ECO:0000256" key="1">
    <source>
        <dbReference type="SAM" id="SignalP"/>
    </source>
</evidence>
<feature type="domain" description="SsuA/THI5-like" evidence="2">
    <location>
        <begin position="77"/>
        <end position="282"/>
    </location>
</feature>
<dbReference type="Proteomes" id="UP001309705">
    <property type="component" value="Unassembled WGS sequence"/>
</dbReference>
<reference evidence="3 4" key="1">
    <citation type="journal article" date="2017" name="Int. J. Syst. Evol. Microbiol.">
        <title>Brenneria populi subsp. brevivirga subsp. nov. isolated from symptomatic bark of Populus x euramericana canker, and description of Brenneria populi subsp. populi subsp. nov.</title>
        <authorList>
            <person name="Zheng M.H."/>
            <person name="Piao C.G."/>
            <person name="Xue H."/>
            <person name="Guo M.W."/>
            <person name="Li Y."/>
        </authorList>
    </citation>
    <scope>NUCLEOTIDE SEQUENCE [LARGE SCALE GENOMIC DNA]</scope>
    <source>
        <strain evidence="3 4">D9-5</strain>
    </source>
</reference>
<dbReference type="Gene3D" id="3.40.190.10">
    <property type="entry name" value="Periplasmic binding protein-like II"/>
    <property type="match status" value="2"/>
</dbReference>
<evidence type="ECO:0000313" key="4">
    <source>
        <dbReference type="Proteomes" id="UP001309705"/>
    </source>
</evidence>
<comment type="caution">
    <text evidence="3">The sequence shown here is derived from an EMBL/GenBank/DDBJ whole genome shotgun (WGS) entry which is preliminary data.</text>
</comment>
<dbReference type="PANTHER" id="PTHR30024">
    <property type="entry name" value="ALIPHATIC SULFONATES-BINDING PROTEIN-RELATED"/>
    <property type="match status" value="1"/>
</dbReference>
<protein>
    <submittedName>
        <fullName evidence="3">ABC transporter substrate-binding protein</fullName>
    </submittedName>
</protein>
<keyword evidence="4" id="KW-1185">Reference proteome</keyword>
<name>A0ABU6JKR1_9GAMM</name>
<sequence length="351" mass="38225">MQKTSKNALNPTRFLSRRLIALTSAAGLLASALALPMQAYAQEKLRIAQQFGIVYLLLNVAQDKQLIEKHAKAEGLDLKVEYIQLAGGAAANDALLSGSVDIAGAGIGPLFTLWDRTKDRQNVRAVLATGSFPYYLISTNPNVKTIADFTDKDRIAVPAVGVSVQSRYLQQASAKLWGDKEYNRLDKLQVAVPHPDATAAIISAGTEITAHFGNAPFQEQELAGNPNAHIVLNSYDVQGGPTSPVVLYTTEKFRKENPRTYRVFVNALAEAADISANDPEAAADAFIRITKSKIDRKLLLEILKSPESKFSITPQNTLQLGQFLHRVGAIKHKPESVKDYFFDDPHVASGS</sequence>
<evidence type="ECO:0000313" key="3">
    <source>
        <dbReference type="EMBL" id="MEC5341243.1"/>
    </source>
</evidence>
<dbReference type="Pfam" id="PF09084">
    <property type="entry name" value="NMT1"/>
    <property type="match status" value="1"/>
</dbReference>
<dbReference type="RefSeq" id="WP_327616450.1">
    <property type="nucleotide sequence ID" value="NZ_JAYWTM010000001.1"/>
</dbReference>
<dbReference type="PANTHER" id="PTHR30024:SF2">
    <property type="entry name" value="ABC TRANSPORTER SUBSTRATE-BINDING PROTEIN"/>
    <property type="match status" value="1"/>
</dbReference>
<dbReference type="InterPro" id="IPR015168">
    <property type="entry name" value="SsuA/THI5"/>
</dbReference>
<dbReference type="EMBL" id="JAYWTM010000001">
    <property type="protein sequence ID" value="MEC5341243.1"/>
    <property type="molecule type" value="Genomic_DNA"/>
</dbReference>
<organism evidence="3 4">
    <name type="scientific">Brenneria populi</name>
    <dbReference type="NCBI Taxonomy" id="1505588"/>
    <lineage>
        <taxon>Bacteria</taxon>
        <taxon>Pseudomonadati</taxon>
        <taxon>Pseudomonadota</taxon>
        <taxon>Gammaproteobacteria</taxon>
        <taxon>Enterobacterales</taxon>
        <taxon>Pectobacteriaceae</taxon>
        <taxon>Brenneria</taxon>
    </lineage>
</organism>
<evidence type="ECO:0000259" key="2">
    <source>
        <dbReference type="Pfam" id="PF09084"/>
    </source>
</evidence>
<accession>A0ABU6JKR1</accession>
<feature type="signal peptide" evidence="1">
    <location>
        <begin position="1"/>
        <end position="41"/>
    </location>
</feature>
<gene>
    <name evidence="3" type="ORF">VSX58_01280</name>
</gene>
<dbReference type="SUPFAM" id="SSF53850">
    <property type="entry name" value="Periplasmic binding protein-like II"/>
    <property type="match status" value="1"/>
</dbReference>
<proteinExistence type="predicted"/>